<dbReference type="Gene3D" id="2.60.120.260">
    <property type="entry name" value="Galactose-binding domain-like"/>
    <property type="match status" value="1"/>
</dbReference>
<evidence type="ECO:0000256" key="5">
    <source>
        <dbReference type="SAM" id="SignalP"/>
    </source>
</evidence>
<dbReference type="InterPro" id="IPR050727">
    <property type="entry name" value="GH43_arabinanases"/>
</dbReference>
<keyword evidence="7" id="KW-1185">Reference proteome</keyword>
<dbReference type="PANTHER" id="PTHR43301">
    <property type="entry name" value="ARABINAN ENDO-1,5-ALPHA-L-ARABINOSIDASE"/>
    <property type="match status" value="1"/>
</dbReference>
<evidence type="ECO:0000313" key="6">
    <source>
        <dbReference type="EMBL" id="MCT2584535.1"/>
    </source>
</evidence>
<dbReference type="Proteomes" id="UP001156441">
    <property type="component" value="Unassembled WGS sequence"/>
</dbReference>
<dbReference type="InterPro" id="IPR023296">
    <property type="entry name" value="Glyco_hydro_beta-prop_sf"/>
</dbReference>
<keyword evidence="4" id="KW-0326">Glycosidase</keyword>
<reference evidence="6 7" key="1">
    <citation type="submission" date="2021-02" db="EMBL/GenBank/DDBJ databases">
        <title>Actinophytocola xerophila sp. nov., isolated from soil of cotton cropping field.</title>
        <authorList>
            <person name="Huang R."/>
            <person name="Chen X."/>
            <person name="Ge X."/>
            <person name="Liu W."/>
        </authorList>
    </citation>
    <scope>NUCLEOTIDE SEQUENCE [LARGE SCALE GENOMIC DNA]</scope>
    <source>
        <strain evidence="6 7">S1-96</strain>
    </source>
</reference>
<dbReference type="SUPFAM" id="SSF75005">
    <property type="entry name" value="Arabinanase/levansucrase/invertase"/>
    <property type="match status" value="1"/>
</dbReference>
<evidence type="ECO:0000256" key="4">
    <source>
        <dbReference type="ARBA" id="ARBA00023295"/>
    </source>
</evidence>
<dbReference type="Gene3D" id="2.115.10.20">
    <property type="entry name" value="Glycosyl hydrolase domain, family 43"/>
    <property type="match status" value="2"/>
</dbReference>
<protein>
    <submittedName>
        <fullName evidence="6">Family 43 glycosylhydrolase</fullName>
    </submittedName>
</protein>
<proteinExistence type="inferred from homology"/>
<evidence type="ECO:0000256" key="1">
    <source>
        <dbReference type="ARBA" id="ARBA00004834"/>
    </source>
</evidence>
<comment type="caution">
    <text evidence="6">The sequence shown here is derived from an EMBL/GenBank/DDBJ whole genome shotgun (WGS) entry which is preliminary data.</text>
</comment>
<feature type="signal peptide" evidence="5">
    <location>
        <begin position="1"/>
        <end position="24"/>
    </location>
</feature>
<dbReference type="InterPro" id="IPR006710">
    <property type="entry name" value="Glyco_hydro_43"/>
</dbReference>
<evidence type="ECO:0000256" key="3">
    <source>
        <dbReference type="ARBA" id="ARBA00022801"/>
    </source>
</evidence>
<keyword evidence="3" id="KW-0378">Hydrolase</keyword>
<keyword evidence="5" id="KW-0732">Signal</keyword>
<organism evidence="6 7">
    <name type="scientific">Actinophytocola gossypii</name>
    <dbReference type="NCBI Taxonomy" id="2812003"/>
    <lineage>
        <taxon>Bacteria</taxon>
        <taxon>Bacillati</taxon>
        <taxon>Actinomycetota</taxon>
        <taxon>Actinomycetes</taxon>
        <taxon>Pseudonocardiales</taxon>
        <taxon>Pseudonocardiaceae</taxon>
    </lineage>
</organism>
<dbReference type="EMBL" id="JAFFZE010000012">
    <property type="protein sequence ID" value="MCT2584535.1"/>
    <property type="molecule type" value="Genomic_DNA"/>
</dbReference>
<comment type="similarity">
    <text evidence="2">Belongs to the glycosyl hydrolase 43 family.</text>
</comment>
<comment type="pathway">
    <text evidence="1">Glycan metabolism; L-arabinan degradation.</text>
</comment>
<dbReference type="PANTHER" id="PTHR43301:SF3">
    <property type="entry name" value="ARABINAN ENDO-1,5-ALPHA-L-ARABINOSIDASE A-RELATED"/>
    <property type="match status" value="1"/>
</dbReference>
<sequence length="697" mass="76007">MVRTLCAALVALLAAGLLTGTATAEHDVRIEGESLVAGAQATAPIQSQANCCGVQWSSSHQLWFRAGRAGDRATLTLTVPESAEYDVIATMTGAPDYGILRLSLDGVPVGQPFDGYRTSVTKVQVALGWVPLSAGTHELTIEVVGRSGRSTGYFAGLDLLSLNPIGGMPDVRIEPYATTGASVSAGGFTWVYDPSIGEQKQWYYNDHTMIRDVTTGTWHLFGITHPEPADPLDEKQFGHATAPSPRGPWTKRPFALTADPAAGESHIWAPHVIHHDGRYYMFYAAGTPEHSSYRMHLATSTDLNTWTRSPANPLFTDGYDARDPMVVRHDGQWAMFYTATSGPFGGNHQVAYRTSTDLERWTSKRIAFEHPKFGTYGGPTESPFVFERDGWWYLTICCDSGYEDTRVYRSRTPLRFSINDLAGRIPSHAAEIVTEPNGSTWVTGAGWGKGGVYLAPLRLDGTVVARGHHITTPYLRADVRHWPTTEVRSLAADESGTGQDHRDILDASARSTAPYLAVGGWGPTDRARAAARIVISPNGSRIGLLGIPMGNEPVTADWTLEFTDDRLDTSLSWRVTGATTTGVWETALGLDSVDTAMVGNNVRLDLDSDQPGYPRWLVTRTSDVTLVAAYRDGSSWSTDNQWYQRRHGLISMQSLWDAGGRSWPAGVYPGGRWRFGVSESNDLENLGDVLHAEVNSG</sequence>
<dbReference type="RefSeq" id="WP_260191932.1">
    <property type="nucleotide sequence ID" value="NZ_JAFFZE010000012.1"/>
</dbReference>
<dbReference type="Pfam" id="PF04616">
    <property type="entry name" value="Glyco_hydro_43"/>
    <property type="match status" value="1"/>
</dbReference>
<feature type="chain" id="PRO_5046512928" evidence="5">
    <location>
        <begin position="25"/>
        <end position="697"/>
    </location>
</feature>
<name>A0ABT2J9J1_9PSEU</name>
<evidence type="ECO:0000256" key="2">
    <source>
        <dbReference type="ARBA" id="ARBA00009865"/>
    </source>
</evidence>
<evidence type="ECO:0000313" key="7">
    <source>
        <dbReference type="Proteomes" id="UP001156441"/>
    </source>
</evidence>
<gene>
    <name evidence="6" type="ORF">JT362_15530</name>
</gene>
<accession>A0ABT2J9J1</accession>